<dbReference type="HOGENOM" id="CLU_000604_1_22_5"/>
<comment type="function">
    <text evidence="6">Involved in beta-(1--&gt;2)glucan export. Transmembrane domains (TMD) form a pore in the inner membrane and the ATP-binding domain (NBD) is responsible for energy generation.</text>
</comment>
<evidence type="ECO:0000256" key="7">
    <source>
        <dbReference type="ARBA" id="ARBA00038388"/>
    </source>
</evidence>
<keyword evidence="2" id="KW-0472">Membrane</keyword>
<dbReference type="SMART" id="SM00382">
    <property type="entry name" value="AAA"/>
    <property type="match status" value="1"/>
</dbReference>
<dbReference type="GO" id="GO:0005886">
    <property type="term" value="C:plasma membrane"/>
    <property type="evidence" value="ECO:0007669"/>
    <property type="project" value="TreeGrafter"/>
</dbReference>
<dbReference type="STRING" id="316055.RPE_3321"/>
<dbReference type="eggNOG" id="COG1136">
    <property type="taxonomic scope" value="Bacteria"/>
</dbReference>
<dbReference type="GO" id="GO:0022857">
    <property type="term" value="F:transmembrane transporter activity"/>
    <property type="evidence" value="ECO:0007669"/>
    <property type="project" value="TreeGrafter"/>
</dbReference>
<dbReference type="FunFam" id="3.40.50.300:FF:000032">
    <property type="entry name" value="Export ABC transporter ATP-binding protein"/>
    <property type="match status" value="1"/>
</dbReference>
<dbReference type="KEGG" id="rpe:RPE_3321"/>
<keyword evidence="3" id="KW-0547">Nucleotide-binding</keyword>
<dbReference type="InterPro" id="IPR017911">
    <property type="entry name" value="MacB-like_ATP-bd"/>
</dbReference>
<dbReference type="GO" id="GO:0005524">
    <property type="term" value="F:ATP binding"/>
    <property type="evidence" value="ECO:0007669"/>
    <property type="project" value="UniProtKB-KW"/>
</dbReference>
<evidence type="ECO:0000256" key="4">
    <source>
        <dbReference type="ARBA" id="ARBA00022840"/>
    </source>
</evidence>
<protein>
    <submittedName>
        <fullName evidence="9">ABC transporter related</fullName>
    </submittedName>
</protein>
<dbReference type="InterPro" id="IPR015854">
    <property type="entry name" value="ABC_transpr_LolD-like"/>
</dbReference>
<dbReference type="OrthoDB" id="9786950at2"/>
<sequence length="241" mass="25747">MSDPLITGHRIGQIFGTGANAFTALCDLDIEVRAGEVLLLMGPSGSGKTTLIHILGGLLRPTRGSVHICGQDIAGLSDDALGALRLRLFGFVFQAYNLFPVLTATENVLVAFDLMHVALQAGRQRARDLLSEVGLANRLDAYPGQLSSGQMQRVAIARALANDPQILMADEPTAALDADNGHKAMKLFQMLAHDQGRAVVIVTHDPRILPFADRIVYLEDGRIRPEPAPQAANALVKTGVA</sequence>
<evidence type="ECO:0000313" key="9">
    <source>
        <dbReference type="EMBL" id="ABJ07254.1"/>
    </source>
</evidence>
<dbReference type="PANTHER" id="PTHR24220">
    <property type="entry name" value="IMPORT ATP-BINDING PROTEIN"/>
    <property type="match status" value="1"/>
</dbReference>
<dbReference type="GO" id="GO:0098796">
    <property type="term" value="C:membrane protein complex"/>
    <property type="evidence" value="ECO:0007669"/>
    <property type="project" value="UniProtKB-ARBA"/>
</dbReference>
<gene>
    <name evidence="9" type="ordered locus">RPE_3321</name>
</gene>
<comment type="similarity">
    <text evidence="7">Belongs to the ABC transporter superfamily. Macrolide exporter (TC 3.A.1.122) family.</text>
</comment>
<name>Q07LD0_RHOP5</name>
<evidence type="ECO:0000256" key="3">
    <source>
        <dbReference type="ARBA" id="ARBA00022741"/>
    </source>
</evidence>
<evidence type="ECO:0000256" key="5">
    <source>
        <dbReference type="ARBA" id="ARBA00022967"/>
    </source>
</evidence>
<dbReference type="AlphaFoldDB" id="Q07LD0"/>
<keyword evidence="1" id="KW-0813">Transport</keyword>
<keyword evidence="2" id="KW-1003">Cell membrane</keyword>
<evidence type="ECO:0000256" key="6">
    <source>
        <dbReference type="ARBA" id="ARBA00024722"/>
    </source>
</evidence>
<keyword evidence="4" id="KW-0067">ATP-binding</keyword>
<dbReference type="PROSITE" id="PS00211">
    <property type="entry name" value="ABC_TRANSPORTER_1"/>
    <property type="match status" value="1"/>
</dbReference>
<feature type="domain" description="ABC transporter" evidence="8">
    <location>
        <begin position="9"/>
        <end position="240"/>
    </location>
</feature>
<keyword evidence="2" id="KW-0997">Cell inner membrane</keyword>
<dbReference type="PANTHER" id="PTHR24220:SF376">
    <property type="entry name" value="ABC TRANSPORTER"/>
    <property type="match status" value="1"/>
</dbReference>
<dbReference type="SUPFAM" id="SSF52540">
    <property type="entry name" value="P-loop containing nucleoside triphosphate hydrolases"/>
    <property type="match status" value="1"/>
</dbReference>
<keyword evidence="5" id="KW-1278">Translocase</keyword>
<dbReference type="InterPro" id="IPR003593">
    <property type="entry name" value="AAA+_ATPase"/>
</dbReference>
<proteinExistence type="inferred from homology"/>
<evidence type="ECO:0000256" key="2">
    <source>
        <dbReference type="ARBA" id="ARBA00022519"/>
    </source>
</evidence>
<dbReference type="Pfam" id="PF00005">
    <property type="entry name" value="ABC_tran"/>
    <property type="match status" value="1"/>
</dbReference>
<dbReference type="InterPro" id="IPR017871">
    <property type="entry name" value="ABC_transporter-like_CS"/>
</dbReference>
<dbReference type="CDD" id="cd03255">
    <property type="entry name" value="ABC_MJ0796_LolCDE_FtsE"/>
    <property type="match status" value="1"/>
</dbReference>
<reference evidence="9" key="1">
    <citation type="submission" date="2006-09" db="EMBL/GenBank/DDBJ databases">
        <title>Complete sequence of Rhodopseudomonas palustris BisA53.</title>
        <authorList>
            <consortium name="US DOE Joint Genome Institute"/>
            <person name="Copeland A."/>
            <person name="Lucas S."/>
            <person name="Lapidus A."/>
            <person name="Barry K."/>
            <person name="Detter J.C."/>
            <person name="Glavina del Rio T."/>
            <person name="Hammon N."/>
            <person name="Israni S."/>
            <person name="Dalin E."/>
            <person name="Tice H."/>
            <person name="Pitluck S."/>
            <person name="Chain P."/>
            <person name="Malfatti S."/>
            <person name="Shin M."/>
            <person name="Vergez L."/>
            <person name="Schmutz J."/>
            <person name="Larimer F."/>
            <person name="Land M."/>
            <person name="Hauser L."/>
            <person name="Pelletier D.A."/>
            <person name="Kyrpides N."/>
            <person name="Kim E."/>
            <person name="Harwood C.S."/>
            <person name="Oda Y."/>
            <person name="Richardson P."/>
        </authorList>
    </citation>
    <scope>NUCLEOTIDE SEQUENCE [LARGE SCALE GENOMIC DNA]</scope>
    <source>
        <strain evidence="9">BisA53</strain>
    </source>
</reference>
<dbReference type="EMBL" id="CP000463">
    <property type="protein sequence ID" value="ABJ07254.1"/>
    <property type="molecule type" value="Genomic_DNA"/>
</dbReference>
<dbReference type="GO" id="GO:0016887">
    <property type="term" value="F:ATP hydrolysis activity"/>
    <property type="evidence" value="ECO:0007669"/>
    <property type="project" value="InterPro"/>
</dbReference>
<dbReference type="Gene3D" id="3.40.50.300">
    <property type="entry name" value="P-loop containing nucleotide triphosphate hydrolases"/>
    <property type="match status" value="1"/>
</dbReference>
<dbReference type="InterPro" id="IPR003439">
    <property type="entry name" value="ABC_transporter-like_ATP-bd"/>
</dbReference>
<dbReference type="InterPro" id="IPR027417">
    <property type="entry name" value="P-loop_NTPase"/>
</dbReference>
<accession>Q07LD0</accession>
<dbReference type="PROSITE" id="PS50893">
    <property type="entry name" value="ABC_TRANSPORTER_2"/>
    <property type="match status" value="1"/>
</dbReference>
<evidence type="ECO:0000259" key="8">
    <source>
        <dbReference type="PROSITE" id="PS50893"/>
    </source>
</evidence>
<organism evidence="9">
    <name type="scientific">Rhodopseudomonas palustris (strain BisA53)</name>
    <dbReference type="NCBI Taxonomy" id="316055"/>
    <lineage>
        <taxon>Bacteria</taxon>
        <taxon>Pseudomonadati</taxon>
        <taxon>Pseudomonadota</taxon>
        <taxon>Alphaproteobacteria</taxon>
        <taxon>Hyphomicrobiales</taxon>
        <taxon>Nitrobacteraceae</taxon>
        <taxon>Rhodopseudomonas</taxon>
    </lineage>
</organism>
<evidence type="ECO:0000256" key="1">
    <source>
        <dbReference type="ARBA" id="ARBA00022448"/>
    </source>
</evidence>